<reference evidence="2 3" key="1">
    <citation type="journal article" date="2019" name="Sci. Data">
        <title>Hybrid genome assembly and annotation of Danionella translucida.</title>
        <authorList>
            <person name="Kadobianskyi M."/>
            <person name="Schulze L."/>
            <person name="Schuelke M."/>
            <person name="Judkewitz B."/>
        </authorList>
    </citation>
    <scope>NUCLEOTIDE SEQUENCE [LARGE SCALE GENOMIC DNA]</scope>
    <source>
        <strain evidence="2 3">Bolton</strain>
    </source>
</reference>
<dbReference type="AlphaFoldDB" id="A0A553NHP8"/>
<protein>
    <submittedName>
        <fullName evidence="2">Uncharacterized protein</fullName>
    </submittedName>
</protein>
<keyword evidence="3" id="KW-1185">Reference proteome</keyword>
<accession>A0A553NHP8</accession>
<dbReference type="OrthoDB" id="10257153at2759"/>
<dbReference type="PANTHER" id="PTHR21963:SF1">
    <property type="entry name" value="SPERM-ASSOCIATED ANTIGEN 17"/>
    <property type="match status" value="1"/>
</dbReference>
<gene>
    <name evidence="2" type="ORF">DNTS_024642</name>
</gene>
<evidence type="ECO:0000313" key="2">
    <source>
        <dbReference type="EMBL" id="TRY64967.1"/>
    </source>
</evidence>
<sequence length="311" mass="34692">MMNFKERTCEILLGDGTSIRATAQGSYEIYPHGGGVLHIDESGGAIYTSHQSQPEKDLSNQYVMNCKTVLCHVTDSEGNHFQINADGQVTVTGNASEKRPPDYPQTAGFKTHPPRLFVVHKDGSASELLRAEDVEDLLQEAYGDPSIAVLSEPLSGSGASSAITLLRPCTDFQSKWLISKQDDDIIPSNLKSRKWESFPASEKKTSGPAFGTSLGSSPEKRKPVISISASTKQIIECPNVLLVRQITQHAPTTEKLRRKLLDKVKAYVEQLLQRERQWEMMKLKDPQTADEGTHHKRLLQLVLVREHWIYK</sequence>
<dbReference type="GO" id="GO:0005576">
    <property type="term" value="C:extracellular region"/>
    <property type="evidence" value="ECO:0007669"/>
    <property type="project" value="GOC"/>
</dbReference>
<dbReference type="GO" id="GO:1904158">
    <property type="term" value="P:axonemal central apparatus assembly"/>
    <property type="evidence" value="ECO:0007669"/>
    <property type="project" value="TreeGrafter"/>
</dbReference>
<dbReference type="EMBL" id="SRMA01026961">
    <property type="protein sequence ID" value="TRY64967.1"/>
    <property type="molecule type" value="Genomic_DNA"/>
</dbReference>
<evidence type="ECO:0000313" key="3">
    <source>
        <dbReference type="Proteomes" id="UP000316079"/>
    </source>
</evidence>
<dbReference type="PANTHER" id="PTHR21963">
    <property type="entry name" value="PF6"/>
    <property type="match status" value="1"/>
</dbReference>
<dbReference type="Proteomes" id="UP000316079">
    <property type="component" value="Unassembled WGS sequence"/>
</dbReference>
<proteinExistence type="predicted"/>
<feature type="compositionally biased region" description="Basic and acidic residues" evidence="1">
    <location>
        <begin position="196"/>
        <end position="205"/>
    </location>
</feature>
<feature type="region of interest" description="Disordered" evidence="1">
    <location>
        <begin position="196"/>
        <end position="221"/>
    </location>
</feature>
<comment type="caution">
    <text evidence="2">The sequence shown here is derived from an EMBL/GenBank/DDBJ whole genome shotgun (WGS) entry which is preliminary data.</text>
</comment>
<name>A0A553NHP8_9TELE</name>
<dbReference type="GO" id="GO:1990716">
    <property type="term" value="C:axonemal central apparatus"/>
    <property type="evidence" value="ECO:0007669"/>
    <property type="project" value="TreeGrafter"/>
</dbReference>
<evidence type="ECO:0000256" key="1">
    <source>
        <dbReference type="SAM" id="MobiDB-lite"/>
    </source>
</evidence>
<dbReference type="STRING" id="623744.A0A553NHP8"/>
<dbReference type="InterPro" id="IPR026173">
    <property type="entry name" value="SPAG17"/>
</dbReference>
<organism evidence="2 3">
    <name type="scientific">Danionella cerebrum</name>
    <dbReference type="NCBI Taxonomy" id="2873325"/>
    <lineage>
        <taxon>Eukaryota</taxon>
        <taxon>Metazoa</taxon>
        <taxon>Chordata</taxon>
        <taxon>Craniata</taxon>
        <taxon>Vertebrata</taxon>
        <taxon>Euteleostomi</taxon>
        <taxon>Actinopterygii</taxon>
        <taxon>Neopterygii</taxon>
        <taxon>Teleostei</taxon>
        <taxon>Ostariophysi</taxon>
        <taxon>Cypriniformes</taxon>
        <taxon>Danionidae</taxon>
        <taxon>Danioninae</taxon>
        <taxon>Danionella</taxon>
    </lineage>
</organism>
<dbReference type="GO" id="GO:0003351">
    <property type="term" value="P:epithelial cilium movement involved in extracellular fluid movement"/>
    <property type="evidence" value="ECO:0007669"/>
    <property type="project" value="TreeGrafter"/>
</dbReference>